<evidence type="ECO:0000313" key="7">
    <source>
        <dbReference type="Proteomes" id="UP001245184"/>
    </source>
</evidence>
<dbReference type="Gene3D" id="1.20.1440.20">
    <property type="entry name" value="LemA-like domain"/>
    <property type="match status" value="1"/>
</dbReference>
<gene>
    <name evidence="6" type="ORF">QF025_006633</name>
</gene>
<protein>
    <submittedName>
        <fullName evidence="6">LemA protein</fullName>
    </submittedName>
</protein>
<comment type="similarity">
    <text evidence="2">Belongs to the LemA family.</text>
</comment>
<dbReference type="PROSITE" id="PS51257">
    <property type="entry name" value="PROKAR_LIPOPROTEIN"/>
    <property type="match status" value="1"/>
</dbReference>
<organism evidence="6 7">
    <name type="scientific">Paraburkholderia graminis</name>
    <dbReference type="NCBI Taxonomy" id="60548"/>
    <lineage>
        <taxon>Bacteria</taxon>
        <taxon>Pseudomonadati</taxon>
        <taxon>Pseudomonadota</taxon>
        <taxon>Betaproteobacteria</taxon>
        <taxon>Burkholderiales</taxon>
        <taxon>Burkholderiaceae</taxon>
        <taxon>Paraburkholderia</taxon>
    </lineage>
</organism>
<evidence type="ECO:0000256" key="3">
    <source>
        <dbReference type="ARBA" id="ARBA00022692"/>
    </source>
</evidence>
<keyword evidence="4" id="KW-1133">Transmembrane helix</keyword>
<dbReference type="EMBL" id="JAVIZN010000002">
    <property type="protein sequence ID" value="MDR6207913.1"/>
    <property type="molecule type" value="Genomic_DNA"/>
</dbReference>
<evidence type="ECO:0000313" key="6">
    <source>
        <dbReference type="EMBL" id="MDR6207913.1"/>
    </source>
</evidence>
<keyword evidence="3" id="KW-0812">Transmembrane</keyword>
<reference evidence="6 7" key="1">
    <citation type="submission" date="2023-08" db="EMBL/GenBank/DDBJ databases">
        <title>Genome sequencing of plant associated microbes to promote plant fitness in Sorghum bicolor and Oryza sativa.</title>
        <authorList>
            <person name="Coleman-Derr D."/>
        </authorList>
    </citation>
    <scope>NUCLEOTIDE SEQUENCE [LARGE SCALE GENOMIC DNA]</scope>
    <source>
        <strain evidence="6 7">SLBN-33</strain>
    </source>
</reference>
<dbReference type="InterPro" id="IPR023353">
    <property type="entry name" value="LemA-like_dom_sf"/>
</dbReference>
<comment type="caution">
    <text evidence="6">The sequence shown here is derived from an EMBL/GenBank/DDBJ whole genome shotgun (WGS) entry which is preliminary data.</text>
</comment>
<accession>A0ABD5CSC0</accession>
<sequence length="209" mass="22936">MRKTIAGTVILLVAIALLGGCLPHYEPDDVELKAALSDLLQQYAKRTELSRQMIAQVQPASRQNSTLAAAVTAAQANLDCMRTDQETLVEQIPFERFEIAQRQLGDAISRLVIEAGNDPHLDQDSRFRSLLRQLAAADRRIATKRKAYDEAIDRYNRSRSGFPRDIEARTLTLRMLPGPDAVAETRSGNGALTPTPCATLCACGQAVMT</sequence>
<dbReference type="SUPFAM" id="SSF140478">
    <property type="entry name" value="LemA-like"/>
    <property type="match status" value="1"/>
</dbReference>
<dbReference type="AlphaFoldDB" id="A0ABD5CSC0"/>
<evidence type="ECO:0000256" key="4">
    <source>
        <dbReference type="ARBA" id="ARBA00022989"/>
    </source>
</evidence>
<dbReference type="GO" id="GO:0016020">
    <property type="term" value="C:membrane"/>
    <property type="evidence" value="ECO:0007669"/>
    <property type="project" value="UniProtKB-SubCell"/>
</dbReference>
<evidence type="ECO:0000256" key="5">
    <source>
        <dbReference type="ARBA" id="ARBA00023136"/>
    </source>
</evidence>
<keyword evidence="5" id="KW-0472">Membrane</keyword>
<proteinExistence type="inferred from homology"/>
<evidence type="ECO:0000256" key="1">
    <source>
        <dbReference type="ARBA" id="ARBA00004167"/>
    </source>
</evidence>
<dbReference type="InterPro" id="IPR007156">
    <property type="entry name" value="MamQ_LemA"/>
</dbReference>
<dbReference type="RefSeq" id="WP_310034967.1">
    <property type="nucleotide sequence ID" value="NZ_JAVIZN010000002.1"/>
</dbReference>
<comment type="subcellular location">
    <subcellularLocation>
        <location evidence="1">Membrane</location>
        <topology evidence="1">Single-pass membrane protein</topology>
    </subcellularLocation>
</comment>
<dbReference type="Pfam" id="PF04011">
    <property type="entry name" value="LemA"/>
    <property type="match status" value="1"/>
</dbReference>
<dbReference type="PANTHER" id="PTHR34478">
    <property type="entry name" value="PROTEIN LEMA"/>
    <property type="match status" value="1"/>
</dbReference>
<evidence type="ECO:0000256" key="2">
    <source>
        <dbReference type="ARBA" id="ARBA00008854"/>
    </source>
</evidence>
<dbReference type="PANTHER" id="PTHR34478:SF2">
    <property type="entry name" value="MEMBRANE PROTEIN"/>
    <property type="match status" value="1"/>
</dbReference>
<name>A0ABD5CSC0_9BURK</name>
<dbReference type="Proteomes" id="UP001245184">
    <property type="component" value="Unassembled WGS sequence"/>
</dbReference>